<evidence type="ECO:0000256" key="1">
    <source>
        <dbReference type="SAM" id="MobiDB-lite"/>
    </source>
</evidence>
<dbReference type="GO" id="GO:0072583">
    <property type="term" value="P:clathrin-dependent endocytosis"/>
    <property type="evidence" value="ECO:0000318"/>
    <property type="project" value="GO_Central"/>
</dbReference>
<feature type="region of interest" description="Disordered" evidence="1">
    <location>
        <begin position="419"/>
        <end position="450"/>
    </location>
</feature>
<feature type="compositionally biased region" description="Basic and acidic residues" evidence="1">
    <location>
        <begin position="826"/>
        <end position="865"/>
    </location>
</feature>
<accession>A0A0K9P208</accession>
<feature type="region of interest" description="Disordered" evidence="1">
    <location>
        <begin position="322"/>
        <end position="401"/>
    </location>
</feature>
<feature type="region of interest" description="Disordered" evidence="1">
    <location>
        <begin position="1"/>
        <end position="57"/>
    </location>
</feature>
<feature type="compositionally biased region" description="Low complexity" evidence="1">
    <location>
        <begin position="373"/>
        <end position="384"/>
    </location>
</feature>
<organism evidence="2 3">
    <name type="scientific">Zostera marina</name>
    <name type="common">Eelgrass</name>
    <dbReference type="NCBI Taxonomy" id="29655"/>
    <lineage>
        <taxon>Eukaryota</taxon>
        <taxon>Viridiplantae</taxon>
        <taxon>Streptophyta</taxon>
        <taxon>Embryophyta</taxon>
        <taxon>Tracheophyta</taxon>
        <taxon>Spermatophyta</taxon>
        <taxon>Magnoliopsida</taxon>
        <taxon>Liliopsida</taxon>
        <taxon>Zosteraceae</taxon>
        <taxon>Zostera</taxon>
    </lineage>
</organism>
<keyword evidence="3" id="KW-1185">Reference proteome</keyword>
<dbReference type="STRING" id="29655.A0A0K9P208"/>
<sequence length="865" mass="93596">MDDLPNLLSGEYGIRPQGKAAPMSASRGGGSSGKSGFSSMRSGNVRSNREVSMSGDSMQMDGVFGNMNSSVGYRGGGAGGGGLGDLDGIFGGGGSSSVNTRTASSGLDSVFGGFTDPMGATKPVSMKAHSGPIFDKPVYDDDMFDGIPGLKTSLSTEKFDDVFASFPSNHQRTPIEDDDLLGDLSGKGSSSGLDGKHSPVVTEQTNSGFDDLIPGFGDGGSSPQKSDDLDAKHQQTSSQSNYQEKNTMTNDPFADLDSKSVPAYSSSNSFINPLDGVSVPSGKANYDTPNGLFDDINNFSGPNNSMPHFSSDVNGIKKEKNILKSGEKTNRKHPTSVKESSKRSAVDSFADTIPDKGFSKTYREPTKTQFDMPSAPVDSASSSSGRFRAPSADSKFEKSKSNSIEHEDIWLTVSEVPLFTQPTSAPPPSRSPPPFTKGQNPFAHGSKGTSVNLNVKRRINGVSSIDELEEFAMGKSHSYAAEAEVISSDEENETNLASAATTAAVDRATAKIKQARESRERREIRNGRNSEFSTQVKKEKVATDLPNQEFNENFGGIDPDQEQIEREEKEKEKRRVEKERAAVDRALNEARGRAAVEARDRAARQKAERAAVEKANSEARERAARASVQKATAEARERAARASVQKATAEARERAAAEMRERAEAEAKAKAAEARERAIAETKEKEAREAREKVSREKAAVQRATQDARLRAERAAVEKATREARERAAASAREKQQKNETDLDSMFGMGSRATSEPKQRAATPDYSFEAQTNNKGESYGAKTASSVSSSSGIRKTSSANILDDLSSVFGGPSTSGDFQEIDGETEERRKARFERDQRTRERTKKALDEKNQRDMQVHREQVERE</sequence>
<feature type="compositionally biased region" description="Basic and acidic residues" evidence="1">
    <location>
        <begin position="514"/>
        <end position="528"/>
    </location>
</feature>
<feature type="compositionally biased region" description="Low complexity" evidence="1">
    <location>
        <begin position="34"/>
        <end position="43"/>
    </location>
</feature>
<dbReference type="PANTHER" id="PTHR23172:SF19">
    <property type="entry name" value="J DOMAIN-CONTAINING PROTEIN"/>
    <property type="match status" value="1"/>
</dbReference>
<evidence type="ECO:0000313" key="2">
    <source>
        <dbReference type="EMBL" id="KMZ62235.1"/>
    </source>
</evidence>
<name>A0A0K9P208_ZOSMR</name>
<feature type="compositionally biased region" description="Pro residues" evidence="1">
    <location>
        <begin position="424"/>
        <end position="435"/>
    </location>
</feature>
<comment type="caution">
    <text evidence="2">The sequence shown here is derived from an EMBL/GenBank/DDBJ whole genome shotgun (WGS) entry which is preliminary data.</text>
</comment>
<feature type="compositionally biased region" description="Polar residues" evidence="1">
    <location>
        <begin position="44"/>
        <end position="57"/>
    </location>
</feature>
<proteinExistence type="predicted"/>
<feature type="compositionally biased region" description="Low complexity" evidence="1">
    <location>
        <begin position="778"/>
        <end position="798"/>
    </location>
</feature>
<feature type="compositionally biased region" description="Polar residues" evidence="1">
    <location>
        <begin position="234"/>
        <end position="250"/>
    </location>
</feature>
<evidence type="ECO:0000313" key="3">
    <source>
        <dbReference type="Proteomes" id="UP000036987"/>
    </source>
</evidence>
<feature type="region of interest" description="Disordered" evidence="1">
    <location>
        <begin position="167"/>
        <end position="260"/>
    </location>
</feature>
<dbReference type="GO" id="GO:0031982">
    <property type="term" value="C:vesicle"/>
    <property type="evidence" value="ECO:0000318"/>
    <property type="project" value="GO_Central"/>
</dbReference>
<feature type="compositionally biased region" description="Low complexity" evidence="1">
    <location>
        <begin position="182"/>
        <end position="193"/>
    </location>
</feature>
<gene>
    <name evidence="2" type="ORF">ZOSMA_47G00250</name>
</gene>
<dbReference type="PANTHER" id="PTHR23172">
    <property type="entry name" value="AUXILIN/CYCLIN G-ASSOCIATED KINASE-RELATED"/>
    <property type="match status" value="1"/>
</dbReference>
<feature type="compositionally biased region" description="Basic and acidic residues" evidence="1">
    <location>
        <begin position="649"/>
        <end position="741"/>
    </location>
</feature>
<dbReference type="Proteomes" id="UP000036987">
    <property type="component" value="Unassembled WGS sequence"/>
</dbReference>
<dbReference type="GO" id="GO:0030276">
    <property type="term" value="F:clathrin binding"/>
    <property type="evidence" value="ECO:0000318"/>
    <property type="project" value="GO_Central"/>
</dbReference>
<feature type="compositionally biased region" description="Basic and acidic residues" evidence="1">
    <location>
        <begin position="563"/>
        <end position="624"/>
    </location>
</feature>
<reference evidence="3" key="1">
    <citation type="journal article" date="2016" name="Nature">
        <title>The genome of the seagrass Zostera marina reveals angiosperm adaptation to the sea.</title>
        <authorList>
            <person name="Olsen J.L."/>
            <person name="Rouze P."/>
            <person name="Verhelst B."/>
            <person name="Lin Y.-C."/>
            <person name="Bayer T."/>
            <person name="Collen J."/>
            <person name="Dattolo E."/>
            <person name="De Paoli E."/>
            <person name="Dittami S."/>
            <person name="Maumus F."/>
            <person name="Michel G."/>
            <person name="Kersting A."/>
            <person name="Lauritano C."/>
            <person name="Lohaus R."/>
            <person name="Toepel M."/>
            <person name="Tonon T."/>
            <person name="Vanneste K."/>
            <person name="Amirebrahimi M."/>
            <person name="Brakel J."/>
            <person name="Bostroem C."/>
            <person name="Chovatia M."/>
            <person name="Grimwood J."/>
            <person name="Jenkins J.W."/>
            <person name="Jueterbock A."/>
            <person name="Mraz A."/>
            <person name="Stam W.T."/>
            <person name="Tice H."/>
            <person name="Bornberg-Bauer E."/>
            <person name="Green P.J."/>
            <person name="Pearson G.A."/>
            <person name="Procaccini G."/>
            <person name="Duarte C.M."/>
            <person name="Schmutz J."/>
            <person name="Reusch T.B.H."/>
            <person name="Van de Peer Y."/>
        </authorList>
    </citation>
    <scope>NUCLEOTIDE SEQUENCE [LARGE SCALE GENOMIC DNA]</scope>
    <source>
        <strain evidence="3">cv. Finnish</strain>
    </source>
</reference>
<protein>
    <submittedName>
        <fullName evidence="2">Uncharacterized protein</fullName>
    </submittedName>
</protein>
<dbReference type="OrthoDB" id="1717591at2759"/>
<feature type="non-terminal residue" evidence="2">
    <location>
        <position position="865"/>
    </location>
</feature>
<dbReference type="GO" id="GO:0072318">
    <property type="term" value="P:clathrin coat disassembly"/>
    <property type="evidence" value="ECO:0000318"/>
    <property type="project" value="GO_Central"/>
</dbReference>
<dbReference type="GO" id="GO:0005737">
    <property type="term" value="C:cytoplasm"/>
    <property type="evidence" value="ECO:0000318"/>
    <property type="project" value="GO_Central"/>
</dbReference>
<dbReference type="EMBL" id="LFYR01001390">
    <property type="protein sequence ID" value="KMZ62235.1"/>
    <property type="molecule type" value="Genomic_DNA"/>
</dbReference>
<feature type="compositionally biased region" description="Basic and acidic residues" evidence="1">
    <location>
        <begin position="353"/>
        <end position="366"/>
    </location>
</feature>
<feature type="region of interest" description="Disordered" evidence="1">
    <location>
        <begin position="513"/>
        <end position="865"/>
    </location>
</feature>
<dbReference type="AlphaFoldDB" id="A0A0K9P208"/>